<dbReference type="InterPro" id="IPR045518">
    <property type="entry name" value="2EXR"/>
</dbReference>
<sequence length="340" mass="39457">MASYRIEISITLQAAPRKSPRASFARFPNLPWELRDLIWLFSLDELALSWKPRELDSRDILYPLKQRNWQPRDATGPMSDREEDIIEEAKERQLPLYQYRRRIPHFGVNREARAAASRWASKQEAGWLAAHQGCADPRRCARTVDRDRQMLLQPRLPGFCMPVVDGLFLSESEYERCCNVLGRDRPGEQDPPAVNWKRNLLWNQPVCKKNRPIVPPHAWAPLVVTLALLRRDPNALRNFVLWDGGGQWNGGILEWTRAVVVIVNDLPHHGERMTVQQGWTMRFHQPTWKRVDTGPWRSECRDTSESAQIDPEARGVIEHAISQLDQHLLQMVVPAYAYQV</sequence>
<protein>
    <recommendedName>
        <fullName evidence="1">2EXR domain-containing protein</fullName>
    </recommendedName>
</protein>
<dbReference type="Pfam" id="PF20150">
    <property type="entry name" value="2EXR"/>
    <property type="match status" value="1"/>
</dbReference>
<keyword evidence="3" id="KW-1185">Reference proteome</keyword>
<dbReference type="Proteomes" id="UP000248817">
    <property type="component" value="Unassembled WGS sequence"/>
</dbReference>
<feature type="domain" description="2EXR" evidence="1">
    <location>
        <begin position="24"/>
        <end position="117"/>
    </location>
</feature>
<dbReference type="EMBL" id="KZ825612">
    <property type="protein sequence ID" value="PYI26083.1"/>
    <property type="molecule type" value="Genomic_DNA"/>
</dbReference>
<accession>A0A2V5HWW2</accession>
<name>A0A2V5HWW2_9EURO</name>
<evidence type="ECO:0000313" key="3">
    <source>
        <dbReference type="Proteomes" id="UP000248817"/>
    </source>
</evidence>
<dbReference type="AlphaFoldDB" id="A0A2V5HWW2"/>
<organism evidence="2 3">
    <name type="scientific">Aspergillus indologenus CBS 114.80</name>
    <dbReference type="NCBI Taxonomy" id="1450541"/>
    <lineage>
        <taxon>Eukaryota</taxon>
        <taxon>Fungi</taxon>
        <taxon>Dikarya</taxon>
        <taxon>Ascomycota</taxon>
        <taxon>Pezizomycotina</taxon>
        <taxon>Eurotiomycetes</taxon>
        <taxon>Eurotiomycetidae</taxon>
        <taxon>Eurotiales</taxon>
        <taxon>Aspergillaceae</taxon>
        <taxon>Aspergillus</taxon>
        <taxon>Aspergillus subgen. Circumdati</taxon>
    </lineage>
</organism>
<reference evidence="2 3" key="1">
    <citation type="submission" date="2018-02" db="EMBL/GenBank/DDBJ databases">
        <title>The genomes of Aspergillus section Nigri reveals drivers in fungal speciation.</title>
        <authorList>
            <consortium name="DOE Joint Genome Institute"/>
            <person name="Vesth T.C."/>
            <person name="Nybo J."/>
            <person name="Theobald S."/>
            <person name="Brandl J."/>
            <person name="Frisvad J.C."/>
            <person name="Nielsen K.F."/>
            <person name="Lyhne E.K."/>
            <person name="Kogle M.E."/>
            <person name="Kuo A."/>
            <person name="Riley R."/>
            <person name="Clum A."/>
            <person name="Nolan M."/>
            <person name="Lipzen A."/>
            <person name="Salamov A."/>
            <person name="Henrissat B."/>
            <person name="Wiebenga A."/>
            <person name="De vries R.P."/>
            <person name="Grigoriev I.V."/>
            <person name="Mortensen U.H."/>
            <person name="Andersen M.R."/>
            <person name="Baker S.E."/>
        </authorList>
    </citation>
    <scope>NUCLEOTIDE SEQUENCE [LARGE SCALE GENOMIC DNA]</scope>
    <source>
        <strain evidence="2 3">CBS 114.80</strain>
    </source>
</reference>
<proteinExistence type="predicted"/>
<evidence type="ECO:0000259" key="1">
    <source>
        <dbReference type="Pfam" id="PF20150"/>
    </source>
</evidence>
<gene>
    <name evidence="2" type="ORF">BP00DRAFT_451499</name>
</gene>
<evidence type="ECO:0000313" key="2">
    <source>
        <dbReference type="EMBL" id="PYI26083.1"/>
    </source>
</evidence>